<keyword evidence="10" id="KW-1185">Reference proteome</keyword>
<evidence type="ECO:0000256" key="7">
    <source>
        <dbReference type="SAM" id="MobiDB-lite"/>
    </source>
</evidence>
<dbReference type="InterPro" id="IPR035983">
    <property type="entry name" value="Hect_E3_ubiquitin_ligase"/>
</dbReference>
<dbReference type="GO" id="GO:0000209">
    <property type="term" value="P:protein polyubiquitination"/>
    <property type="evidence" value="ECO:0007669"/>
    <property type="project" value="TreeGrafter"/>
</dbReference>
<accession>A0A1R2BZY3</accession>
<comment type="catalytic activity">
    <reaction evidence="1">
        <text>S-ubiquitinyl-[E2 ubiquitin-conjugating enzyme]-L-cysteine + [acceptor protein]-L-lysine = [E2 ubiquitin-conjugating enzyme]-L-cysteine + N(6)-ubiquitinyl-[acceptor protein]-L-lysine.</text>
        <dbReference type="EC" id="2.3.2.26"/>
    </reaction>
</comment>
<keyword evidence="4" id="KW-0808">Transferase</keyword>
<dbReference type="InterPro" id="IPR045322">
    <property type="entry name" value="HECTD1/TRIP12-like"/>
</dbReference>
<dbReference type="InterPro" id="IPR057948">
    <property type="entry name" value="TPR_TRIP12_N"/>
</dbReference>
<evidence type="ECO:0000256" key="2">
    <source>
        <dbReference type="ARBA" id="ARBA00006331"/>
    </source>
</evidence>
<dbReference type="Gene3D" id="3.30.2160.10">
    <property type="entry name" value="Hect, E3 ligase catalytic domain"/>
    <property type="match status" value="1"/>
</dbReference>
<dbReference type="Pfam" id="PF25579">
    <property type="entry name" value="TPR_TRIP12_N"/>
    <property type="match status" value="1"/>
</dbReference>
<gene>
    <name evidence="9" type="ORF">SteCoe_17026</name>
</gene>
<evidence type="ECO:0000256" key="5">
    <source>
        <dbReference type="ARBA" id="ARBA00022786"/>
    </source>
</evidence>
<feature type="domain" description="HECT" evidence="8">
    <location>
        <begin position="959"/>
        <end position="1294"/>
    </location>
</feature>
<evidence type="ECO:0000313" key="9">
    <source>
        <dbReference type="EMBL" id="OMJ82311.1"/>
    </source>
</evidence>
<evidence type="ECO:0000256" key="4">
    <source>
        <dbReference type="ARBA" id="ARBA00022679"/>
    </source>
</evidence>
<dbReference type="SUPFAM" id="SSF48371">
    <property type="entry name" value="ARM repeat"/>
    <property type="match status" value="1"/>
</dbReference>
<dbReference type="SMART" id="SM00119">
    <property type="entry name" value="HECTc"/>
    <property type="match status" value="1"/>
</dbReference>
<evidence type="ECO:0000256" key="1">
    <source>
        <dbReference type="ARBA" id="ARBA00000885"/>
    </source>
</evidence>
<proteinExistence type="inferred from homology"/>
<name>A0A1R2BZY3_9CILI</name>
<dbReference type="Gene3D" id="1.25.10.10">
    <property type="entry name" value="Leucine-rich Repeat Variant"/>
    <property type="match status" value="1"/>
</dbReference>
<dbReference type="EMBL" id="MPUH01000345">
    <property type="protein sequence ID" value="OMJ82311.1"/>
    <property type="molecule type" value="Genomic_DNA"/>
</dbReference>
<dbReference type="Pfam" id="PF00632">
    <property type="entry name" value="HECT"/>
    <property type="match status" value="1"/>
</dbReference>
<dbReference type="InterPro" id="IPR000569">
    <property type="entry name" value="HECT_dom"/>
</dbReference>
<dbReference type="Gene3D" id="3.30.2410.10">
    <property type="entry name" value="Hect, E3 ligase catalytic domain"/>
    <property type="match status" value="1"/>
</dbReference>
<comment type="caution">
    <text evidence="9">The sequence shown here is derived from an EMBL/GenBank/DDBJ whole genome shotgun (WGS) entry which is preliminary data.</text>
</comment>
<protein>
    <recommendedName>
        <fullName evidence="3">HECT-type E3 ubiquitin transferase</fullName>
        <ecNumber evidence="3">2.3.2.26</ecNumber>
    </recommendedName>
</protein>
<dbReference type="Proteomes" id="UP000187209">
    <property type="component" value="Unassembled WGS sequence"/>
</dbReference>
<dbReference type="PANTHER" id="PTHR45670">
    <property type="entry name" value="E3 UBIQUITIN-PROTEIN LIGASE TRIP12"/>
    <property type="match status" value="1"/>
</dbReference>
<evidence type="ECO:0000256" key="6">
    <source>
        <dbReference type="PROSITE-ProRule" id="PRU00104"/>
    </source>
</evidence>
<dbReference type="PROSITE" id="PS50237">
    <property type="entry name" value="HECT"/>
    <property type="match status" value="1"/>
</dbReference>
<feature type="compositionally biased region" description="Polar residues" evidence="7">
    <location>
        <begin position="28"/>
        <end position="55"/>
    </location>
</feature>
<evidence type="ECO:0000313" key="10">
    <source>
        <dbReference type="Proteomes" id="UP000187209"/>
    </source>
</evidence>
<dbReference type="PANTHER" id="PTHR45670:SF1">
    <property type="entry name" value="E3 UBIQUITIN-PROTEIN LIGASE HECTD1"/>
    <property type="match status" value="1"/>
</dbReference>
<comment type="similarity">
    <text evidence="2">Belongs to the UPL family. K-HECT subfamily.</text>
</comment>
<dbReference type="GO" id="GO:0061630">
    <property type="term" value="F:ubiquitin protein ligase activity"/>
    <property type="evidence" value="ECO:0007669"/>
    <property type="project" value="UniProtKB-EC"/>
</dbReference>
<dbReference type="Gene3D" id="3.90.1750.10">
    <property type="entry name" value="Hect, E3 ligase catalytic domains"/>
    <property type="match status" value="1"/>
</dbReference>
<feature type="compositionally biased region" description="Basic and acidic residues" evidence="7">
    <location>
        <begin position="1"/>
        <end position="11"/>
    </location>
</feature>
<dbReference type="InterPro" id="IPR016024">
    <property type="entry name" value="ARM-type_fold"/>
</dbReference>
<feature type="active site" description="Glycyl thioester intermediate" evidence="6">
    <location>
        <position position="1261"/>
    </location>
</feature>
<dbReference type="InterPro" id="IPR011989">
    <property type="entry name" value="ARM-like"/>
</dbReference>
<evidence type="ECO:0000256" key="3">
    <source>
        <dbReference type="ARBA" id="ARBA00012485"/>
    </source>
</evidence>
<sequence>MEDQRQKRSRDEESEDSDDLDFKSSELTENPVSVKLSSNISPPLPKLSTSDSGSLPQKKPKLWEYESRKPIHSIHSGTLQCIKTIQNSIATCDYDSILLSLRKLTSELTMSNDEHLSLLPIDLLIEVLIFALNVLENPEIILQAIICMAFLVESHHNAVPCFVKAGMISMITGKLINVEYIDLAEYAVKILEKVSADYPIEVLREGFLSEVLGMLEFFELSVQKKILSIVLNMSRAISTIEDFANYLSPSLPSIFSLLANRVKEKSHFNEKALDILVALYESMRIVAYEESFSQILLENNIVPMVCEGISEMPMTTAKSFKLLSVMCKNSLKLSIQYINTGLGILDNAVRIGINEGNTILLTESLQLVYSIVPNEGENEARKEFFMENQQLVEQLTKIIFPNMTSIYEVLTKKNVKILLLTVITNLIILGDQRFLMSYEGYSGFLTHLLVEKEVNILKCALKIVSTLYDKIPDTISTSFVREGVVQRFKALKYPENLKNVAEEKYSDPLEFEQFLINFRRTRAYLEQQEFSTGTRPRFLSECRDQTFDQKKEIIALSKSIIEKHSACRNKAANATAKALKNIAGCFEIINEDESDKLWKDFAQVIEQGKPTAFEFCSSGFSEKLWTWLSCEGKIYRAMNRYEGFCKFLLENTSTGETMFSKVLSLALQSFMYLENSVTSGGYRGLPARGYMQKTKVQLGYIPMENPPDDLKSRNSFLSSLGKFTVVPDPCCSICTLKTMLKKIDNKEELSFFKESIKDDPMDFEDDVILKDINIKFYCKDVELTDEVLIGDIVANSSTMPLLSFHFDIEDYKCEYLDLDSQIYENFLKKCSSVGLDQENPAYPYLRLLNLLFGTFHSYPLTTHKLQFHLNNSHLSSFICPKLNSIILKQFQEPISLSRRVLPFWMKELPKYSWFLFTYSTRLKILDNIRFMHSESYRMPRQKVKINREKILDCAYIIMNDLALLQHGILEIQYENEVGTGNGPTLEFFTLLSEEIRNLNIWRKGTVLFPAPYKVIENNVFHFIGRVVGKAILDKRYIELPLSPVFWKLVQNKPLSFNDLQEVDPVLHKTLKDFKDFIKESHINKHAKYKDIDIEDLHLFFTLPGYENLDLMPNGKSIPITKTNLEDYIKLVCQQTLIQTPLIKEFRDGLSSLIPIECLQGFSAEELEEMICGSSNEIWDLETLRTSIKPAYGYTENSMTFQNLLLIMTEFTPAEQRKFLQFTTGCPRLPIGGFFGLTPSLTVVRKEDGEDPDKYLPSVMTCQNYLKLPNYSSLNALRKNLNIALEEGHRMFHLS</sequence>
<dbReference type="OrthoDB" id="409931at2759"/>
<dbReference type="GO" id="GO:0043161">
    <property type="term" value="P:proteasome-mediated ubiquitin-dependent protein catabolic process"/>
    <property type="evidence" value="ECO:0007669"/>
    <property type="project" value="TreeGrafter"/>
</dbReference>
<evidence type="ECO:0000259" key="8">
    <source>
        <dbReference type="PROSITE" id="PS50237"/>
    </source>
</evidence>
<dbReference type="SUPFAM" id="SSF56204">
    <property type="entry name" value="Hect, E3 ligase catalytic domain"/>
    <property type="match status" value="1"/>
</dbReference>
<feature type="region of interest" description="Disordered" evidence="7">
    <location>
        <begin position="1"/>
        <end position="58"/>
    </location>
</feature>
<keyword evidence="5 6" id="KW-0833">Ubl conjugation pathway</keyword>
<dbReference type="CDD" id="cd00078">
    <property type="entry name" value="HECTc"/>
    <property type="match status" value="1"/>
</dbReference>
<dbReference type="EC" id="2.3.2.26" evidence="3"/>
<reference evidence="9 10" key="1">
    <citation type="submission" date="2016-11" db="EMBL/GenBank/DDBJ databases">
        <title>The macronuclear genome of Stentor coeruleus: a giant cell with tiny introns.</title>
        <authorList>
            <person name="Slabodnick M."/>
            <person name="Ruby J.G."/>
            <person name="Reiff S.B."/>
            <person name="Swart E.C."/>
            <person name="Gosai S."/>
            <person name="Prabakaran S."/>
            <person name="Witkowska E."/>
            <person name="Larue G.E."/>
            <person name="Fisher S."/>
            <person name="Freeman R.M."/>
            <person name="Gunawardena J."/>
            <person name="Chu W."/>
            <person name="Stover N.A."/>
            <person name="Gregory B.D."/>
            <person name="Nowacki M."/>
            <person name="Derisi J."/>
            <person name="Roy S.W."/>
            <person name="Marshall W.F."/>
            <person name="Sood P."/>
        </authorList>
    </citation>
    <scope>NUCLEOTIDE SEQUENCE [LARGE SCALE GENOMIC DNA]</scope>
    <source>
        <strain evidence="9">WM001</strain>
    </source>
</reference>
<organism evidence="9 10">
    <name type="scientific">Stentor coeruleus</name>
    <dbReference type="NCBI Taxonomy" id="5963"/>
    <lineage>
        <taxon>Eukaryota</taxon>
        <taxon>Sar</taxon>
        <taxon>Alveolata</taxon>
        <taxon>Ciliophora</taxon>
        <taxon>Postciliodesmatophora</taxon>
        <taxon>Heterotrichea</taxon>
        <taxon>Heterotrichida</taxon>
        <taxon>Stentoridae</taxon>
        <taxon>Stentor</taxon>
    </lineage>
</organism>